<evidence type="ECO:0000313" key="3">
    <source>
        <dbReference type="Proteomes" id="UP000092730"/>
    </source>
</evidence>
<name>A0A1B9FT76_9TREE</name>
<dbReference type="RefSeq" id="XP_019043044.1">
    <property type="nucleotide sequence ID" value="XM_019195331.1"/>
</dbReference>
<reference evidence="2" key="2">
    <citation type="submission" date="2013-07" db="EMBL/GenBank/DDBJ databases">
        <authorList>
            <consortium name="The Broad Institute Genome Sequencing Platform"/>
            <person name="Cuomo C."/>
            <person name="Litvintseva A."/>
            <person name="Chen Y."/>
            <person name="Heitman J."/>
            <person name="Sun S."/>
            <person name="Springer D."/>
            <person name="Dromer F."/>
            <person name="Young S.K."/>
            <person name="Zeng Q."/>
            <person name="Gargeya S."/>
            <person name="Fitzgerald M."/>
            <person name="Abouelleil A."/>
            <person name="Alvarado L."/>
            <person name="Berlin A.M."/>
            <person name="Chapman S.B."/>
            <person name="Dewar J."/>
            <person name="Goldberg J."/>
            <person name="Griggs A."/>
            <person name="Gujja S."/>
            <person name="Hansen M."/>
            <person name="Howarth C."/>
            <person name="Imamovic A."/>
            <person name="Larimer J."/>
            <person name="McCowan C."/>
            <person name="Murphy C."/>
            <person name="Pearson M."/>
            <person name="Priest M."/>
            <person name="Roberts A."/>
            <person name="Saif S."/>
            <person name="Shea T."/>
            <person name="Sykes S."/>
            <person name="Wortman J."/>
            <person name="Nusbaum C."/>
            <person name="Birren B."/>
        </authorList>
    </citation>
    <scope>NUCLEOTIDE SEQUENCE</scope>
    <source>
        <strain evidence="2">CBS 10118</strain>
    </source>
</reference>
<keyword evidence="3" id="KW-1185">Reference proteome</keyword>
<dbReference type="EMBL" id="KI894026">
    <property type="protein sequence ID" value="OCF21974.1"/>
    <property type="molecule type" value="Genomic_DNA"/>
</dbReference>
<reference evidence="2" key="4">
    <citation type="submission" date="2024-02" db="EMBL/GenBank/DDBJ databases">
        <title>Comparative genomics of Cryptococcus and Kwoniella reveals pathogenesis evolution and contrasting modes of karyotype evolution via chromosome fusion or intercentromeric recombination.</title>
        <authorList>
            <person name="Coelho M.A."/>
            <person name="David-Palma M."/>
            <person name="Shea T."/>
            <person name="Bowers K."/>
            <person name="McGinley-Smith S."/>
            <person name="Mohammad A.W."/>
            <person name="Gnirke A."/>
            <person name="Yurkov A.M."/>
            <person name="Nowrousian M."/>
            <person name="Sun S."/>
            <person name="Cuomo C.A."/>
            <person name="Heitman J."/>
        </authorList>
    </citation>
    <scope>NUCLEOTIDE SEQUENCE</scope>
    <source>
        <strain evidence="2">CBS 10118</strain>
    </source>
</reference>
<dbReference type="VEuPathDB" id="FungiDB:I302_08755"/>
<dbReference type="KEGG" id="kbi:30213154"/>
<gene>
    <name evidence="1" type="ORF">I302_08755</name>
    <name evidence="2" type="ORF">I302_105473</name>
</gene>
<protein>
    <submittedName>
        <fullName evidence="1">Uncharacterized protein</fullName>
    </submittedName>
</protein>
<dbReference type="EMBL" id="CP144543">
    <property type="protein sequence ID" value="WVW83452.1"/>
    <property type="molecule type" value="Genomic_DNA"/>
</dbReference>
<dbReference type="Proteomes" id="UP000092730">
    <property type="component" value="Chromosome 3"/>
</dbReference>
<reference evidence="1" key="1">
    <citation type="submission" date="2013-07" db="EMBL/GenBank/DDBJ databases">
        <title>The Genome Sequence of Cryptococcus bestiolae CBS10118.</title>
        <authorList>
            <consortium name="The Broad Institute Genome Sequencing Platform"/>
            <person name="Cuomo C."/>
            <person name="Litvintseva A."/>
            <person name="Chen Y."/>
            <person name="Heitman J."/>
            <person name="Sun S."/>
            <person name="Springer D."/>
            <person name="Dromer F."/>
            <person name="Young S.K."/>
            <person name="Zeng Q."/>
            <person name="Gargeya S."/>
            <person name="Fitzgerald M."/>
            <person name="Abouelleil A."/>
            <person name="Alvarado L."/>
            <person name="Berlin A.M."/>
            <person name="Chapman S.B."/>
            <person name="Dewar J."/>
            <person name="Goldberg J."/>
            <person name="Griggs A."/>
            <person name="Gujja S."/>
            <person name="Hansen M."/>
            <person name="Howarth C."/>
            <person name="Imamovic A."/>
            <person name="Larimer J."/>
            <person name="McCowan C."/>
            <person name="Murphy C."/>
            <person name="Pearson M."/>
            <person name="Priest M."/>
            <person name="Roberts A."/>
            <person name="Saif S."/>
            <person name="Shea T."/>
            <person name="Sykes S."/>
            <person name="Wortman J."/>
            <person name="Nusbaum C."/>
            <person name="Birren B."/>
        </authorList>
    </citation>
    <scope>NUCLEOTIDE SEQUENCE [LARGE SCALE GENOMIC DNA]</scope>
    <source>
        <strain evidence="1">CBS 10118</strain>
    </source>
</reference>
<proteinExistence type="predicted"/>
<organism evidence="1">
    <name type="scientific">Kwoniella bestiolae CBS 10118</name>
    <dbReference type="NCBI Taxonomy" id="1296100"/>
    <lineage>
        <taxon>Eukaryota</taxon>
        <taxon>Fungi</taxon>
        <taxon>Dikarya</taxon>
        <taxon>Basidiomycota</taxon>
        <taxon>Agaricomycotina</taxon>
        <taxon>Tremellomycetes</taxon>
        <taxon>Tremellales</taxon>
        <taxon>Cryptococcaceae</taxon>
        <taxon>Kwoniella</taxon>
    </lineage>
</organism>
<evidence type="ECO:0000313" key="1">
    <source>
        <dbReference type="EMBL" id="OCF21974.1"/>
    </source>
</evidence>
<sequence>MASQVFDTEDSRSWGWSDPRFMADKQSLYITNISENPEWMPGELRSGAELLRGSKRSLNAEISEGNRSLVFKV</sequence>
<reference evidence="1" key="3">
    <citation type="submission" date="2014-01" db="EMBL/GenBank/DDBJ databases">
        <title>Evolution of pathogenesis and genome organization in the Tremellales.</title>
        <authorList>
            <person name="Cuomo C."/>
            <person name="Litvintseva A."/>
            <person name="Heitman J."/>
            <person name="Chen Y."/>
            <person name="Sun S."/>
            <person name="Springer D."/>
            <person name="Dromer F."/>
            <person name="Young S."/>
            <person name="Zeng Q."/>
            <person name="Chapman S."/>
            <person name="Gujja S."/>
            <person name="Saif S."/>
            <person name="Birren B."/>
        </authorList>
    </citation>
    <scope>NUCLEOTIDE SEQUENCE</scope>
    <source>
        <strain evidence="1">CBS 10118</strain>
    </source>
</reference>
<evidence type="ECO:0000313" key="2">
    <source>
        <dbReference type="EMBL" id="WVW83452.1"/>
    </source>
</evidence>
<accession>A0A1B9FT76</accession>
<dbReference type="AlphaFoldDB" id="A0A1B9FT76"/>
<dbReference type="GeneID" id="30213154"/>